<accession>U6GUI7</accession>
<dbReference type="AlphaFoldDB" id="U6GUI7"/>
<dbReference type="RefSeq" id="XP_013247089.1">
    <property type="nucleotide sequence ID" value="XM_013391635.1"/>
</dbReference>
<feature type="compositionally biased region" description="Low complexity" evidence="1">
    <location>
        <begin position="96"/>
        <end position="105"/>
    </location>
</feature>
<keyword evidence="3" id="KW-1185">Reference proteome</keyword>
<feature type="compositionally biased region" description="Low complexity" evidence="1">
    <location>
        <begin position="222"/>
        <end position="233"/>
    </location>
</feature>
<gene>
    <name evidence="2" type="ORF">EAH_00044780</name>
</gene>
<feature type="compositionally biased region" description="Low complexity" evidence="1">
    <location>
        <begin position="153"/>
        <end position="163"/>
    </location>
</feature>
<dbReference type="Proteomes" id="UP000018050">
    <property type="component" value="Unassembled WGS sequence"/>
</dbReference>
<evidence type="ECO:0000313" key="2">
    <source>
        <dbReference type="EMBL" id="CDI83840.1"/>
    </source>
</evidence>
<name>U6GUI7_EIMAC</name>
<organism evidence="2 3">
    <name type="scientific">Eimeria acervulina</name>
    <name type="common">Coccidian parasite</name>
    <dbReference type="NCBI Taxonomy" id="5801"/>
    <lineage>
        <taxon>Eukaryota</taxon>
        <taxon>Sar</taxon>
        <taxon>Alveolata</taxon>
        <taxon>Apicomplexa</taxon>
        <taxon>Conoidasida</taxon>
        <taxon>Coccidia</taxon>
        <taxon>Eucoccidiorida</taxon>
        <taxon>Eimeriorina</taxon>
        <taxon>Eimeriidae</taxon>
        <taxon>Eimeria</taxon>
    </lineage>
</organism>
<evidence type="ECO:0000256" key="1">
    <source>
        <dbReference type="SAM" id="MobiDB-lite"/>
    </source>
</evidence>
<protein>
    <submittedName>
        <fullName evidence="2">Uncharacterized protein</fullName>
    </submittedName>
</protein>
<dbReference type="OrthoDB" id="348431at2759"/>
<sequence length="306" mass="32274">MKSCFNNARISPIWAAALLLSAATLIAAFRAPVDAWRAQQQLQQQPYHHERWENDTVSGAELAHESERSSNKSHFASALQVASAGEKHGEEEEPSEGSATETAASHGEKGKHTEMEDSRTAEEATEQEEPEESAHLEEAGSKTEEASAKESNTAEAGHAALHAAEAETAKGTPSEEEKEEVPHPSAAGSVKEPPAEGAAEAAPSGKVSAAAVPKPEHKEEAAAAAGGAPAAAAAVPPTDKFVMQLNFRPSLVIGRAEADKTERHVITDKAVPWFEIIGPKTLTVLNLKPVKGEELLHSVAATTKHP</sequence>
<dbReference type="EMBL" id="HG673503">
    <property type="protein sequence ID" value="CDI83840.1"/>
    <property type="molecule type" value="Genomic_DNA"/>
</dbReference>
<dbReference type="GeneID" id="25272548"/>
<reference evidence="2" key="1">
    <citation type="submission" date="2013-10" db="EMBL/GenBank/DDBJ databases">
        <title>Genomic analysis of the causative agents of coccidiosis in chickens.</title>
        <authorList>
            <person name="Reid A.J."/>
            <person name="Blake D."/>
            <person name="Billington K."/>
            <person name="Browne H."/>
            <person name="Dunn M."/>
            <person name="Hung S."/>
            <person name="Kawahara F."/>
            <person name="Miranda-Saavedra D."/>
            <person name="Mourier T."/>
            <person name="Nagra H."/>
            <person name="Otto T.D."/>
            <person name="Rawlings N."/>
            <person name="Sanchez A."/>
            <person name="Sanders M."/>
            <person name="Subramaniam C."/>
            <person name="Tay Y."/>
            <person name="Dear P."/>
            <person name="Doerig C."/>
            <person name="Gruber A."/>
            <person name="Parkinson J."/>
            <person name="Shirley M."/>
            <person name="Wan K.L."/>
            <person name="Berriman M."/>
            <person name="Tomley F."/>
            <person name="Pain A."/>
        </authorList>
    </citation>
    <scope>NUCLEOTIDE SEQUENCE [LARGE SCALE GENOMIC DNA]</scope>
    <source>
        <strain evidence="2">Houghton</strain>
    </source>
</reference>
<feature type="region of interest" description="Disordered" evidence="1">
    <location>
        <begin position="61"/>
        <end position="233"/>
    </location>
</feature>
<dbReference type="OMA" id="VQFNFEP"/>
<evidence type="ECO:0000313" key="3">
    <source>
        <dbReference type="Proteomes" id="UP000018050"/>
    </source>
</evidence>
<reference evidence="2" key="2">
    <citation type="submission" date="2013-10" db="EMBL/GenBank/DDBJ databases">
        <authorList>
            <person name="Aslett M."/>
        </authorList>
    </citation>
    <scope>NUCLEOTIDE SEQUENCE [LARGE SCALE GENOMIC DNA]</scope>
    <source>
        <strain evidence="2">Houghton</strain>
    </source>
</reference>
<feature type="compositionally biased region" description="Basic and acidic residues" evidence="1">
    <location>
        <begin position="132"/>
        <end position="148"/>
    </location>
</feature>
<dbReference type="VEuPathDB" id="ToxoDB:EAH_00044780"/>
<proteinExistence type="predicted"/>
<feature type="compositionally biased region" description="Low complexity" evidence="1">
    <location>
        <begin position="195"/>
        <end position="213"/>
    </location>
</feature>
<feature type="compositionally biased region" description="Basic and acidic residues" evidence="1">
    <location>
        <begin position="106"/>
        <end position="122"/>
    </location>
</feature>